<keyword evidence="3" id="KW-1185">Reference proteome</keyword>
<dbReference type="InterPro" id="IPR002734">
    <property type="entry name" value="RibDG_C"/>
</dbReference>
<dbReference type="Pfam" id="PF01872">
    <property type="entry name" value="RibD_C"/>
    <property type="match status" value="1"/>
</dbReference>
<dbReference type="PANTHER" id="PTHR38011">
    <property type="entry name" value="DIHYDROFOLATE REDUCTASE FAMILY PROTEIN (AFU_ORTHOLOGUE AFUA_8G06820)"/>
    <property type="match status" value="1"/>
</dbReference>
<dbReference type="EMBL" id="JMQI01000003">
    <property type="protein sequence ID" value="KDN23895.1"/>
    <property type="molecule type" value="Genomic_DNA"/>
</dbReference>
<name>A0A066U9W3_9PSEU</name>
<dbReference type="Gene3D" id="3.40.430.10">
    <property type="entry name" value="Dihydrofolate Reductase, subunit A"/>
    <property type="match status" value="1"/>
</dbReference>
<dbReference type="AlphaFoldDB" id="A0A066U9W3"/>
<dbReference type="SUPFAM" id="SSF53597">
    <property type="entry name" value="Dihydrofolate reductase-like"/>
    <property type="match status" value="1"/>
</dbReference>
<reference evidence="2 3" key="1">
    <citation type="submission" date="2014-05" db="EMBL/GenBank/DDBJ databases">
        <title>Draft genome sequence of Amycolatopsis rifamycinica DSM 46095.</title>
        <authorList>
            <person name="Lal R."/>
            <person name="Saxena A."/>
            <person name="Kumari R."/>
            <person name="Mukherjee U."/>
            <person name="Singh P."/>
            <person name="Sangwan N."/>
            <person name="Mahato N.K."/>
        </authorList>
    </citation>
    <scope>NUCLEOTIDE SEQUENCE [LARGE SCALE GENOMIC DNA]</scope>
    <source>
        <strain evidence="2 3">DSM 46095</strain>
    </source>
</reference>
<evidence type="ECO:0000313" key="2">
    <source>
        <dbReference type="EMBL" id="KDN23895.1"/>
    </source>
</evidence>
<dbReference type="InterPro" id="IPR024072">
    <property type="entry name" value="DHFR-like_dom_sf"/>
</dbReference>
<dbReference type="InterPro" id="IPR050765">
    <property type="entry name" value="Riboflavin_Biosynth_HTPR"/>
</dbReference>
<evidence type="ECO:0000259" key="1">
    <source>
        <dbReference type="Pfam" id="PF01872"/>
    </source>
</evidence>
<dbReference type="GO" id="GO:0009231">
    <property type="term" value="P:riboflavin biosynthetic process"/>
    <property type="evidence" value="ECO:0007669"/>
    <property type="project" value="InterPro"/>
</dbReference>
<evidence type="ECO:0000313" key="3">
    <source>
        <dbReference type="Proteomes" id="UP000027345"/>
    </source>
</evidence>
<gene>
    <name evidence="2" type="ORF">DV20_02205</name>
</gene>
<dbReference type="GO" id="GO:0008703">
    <property type="term" value="F:5-amino-6-(5-phosphoribosylamino)uracil reductase activity"/>
    <property type="evidence" value="ECO:0007669"/>
    <property type="project" value="InterPro"/>
</dbReference>
<proteinExistence type="predicted"/>
<comment type="caution">
    <text evidence="2">The sequence shown here is derived from an EMBL/GenBank/DDBJ whole genome shotgun (WGS) entry which is preliminary data.</text>
</comment>
<dbReference type="Proteomes" id="UP000027345">
    <property type="component" value="Unassembled WGS sequence"/>
</dbReference>
<organism evidence="2 3">
    <name type="scientific">Amycolatopsis rifamycinica</name>
    <dbReference type="NCBI Taxonomy" id="287986"/>
    <lineage>
        <taxon>Bacteria</taxon>
        <taxon>Bacillati</taxon>
        <taxon>Actinomycetota</taxon>
        <taxon>Actinomycetes</taxon>
        <taxon>Pseudonocardiales</taxon>
        <taxon>Pseudonocardiaceae</taxon>
        <taxon>Amycolatopsis</taxon>
    </lineage>
</organism>
<protein>
    <submittedName>
        <fullName evidence="2">Deaminase/reductase</fullName>
    </submittedName>
</protein>
<dbReference type="STRING" id="287986.DV20_02205"/>
<dbReference type="OrthoDB" id="7342392at2"/>
<feature type="domain" description="Bacterial bifunctional deaminase-reductase C-terminal" evidence="1">
    <location>
        <begin position="4"/>
        <end position="183"/>
    </location>
</feature>
<accession>A0A066U9W3</accession>
<sequence length="207" mass="22848">MGQLTVTTFLTLDGVYQAPGGQEEDTSGGFDLGGWVTPFYEEDMGRLVAEWFSRADAFLLGRRTYDIFAAHWPKVTDPADPVASRLNALPKYVVSRTLTDPAWSGTSIVDGDVVEFVRDLKSRLGGELQVHGSGALLQTLIAHDLVDEYRLWLYPVVLGKGRRLFPDGVAPKAFEHVETRPTSGGVNVLVLRPAGKPRFDTFRLPEE</sequence>
<dbReference type="RefSeq" id="WP_043775926.1">
    <property type="nucleotide sequence ID" value="NZ_JMQI01000003.1"/>
</dbReference>
<dbReference type="eggNOG" id="COG0262">
    <property type="taxonomic scope" value="Bacteria"/>
</dbReference>
<dbReference type="PANTHER" id="PTHR38011:SF2">
    <property type="entry name" value="BIFUNCTIONAL DEAMINASE-REDUCTASE DOMAIN PROTEIN"/>
    <property type="match status" value="1"/>
</dbReference>